<evidence type="ECO:0000313" key="11">
    <source>
        <dbReference type="Proteomes" id="UP001142055"/>
    </source>
</evidence>
<evidence type="ECO:0000256" key="5">
    <source>
        <dbReference type="ARBA" id="ARBA00023125"/>
    </source>
</evidence>
<evidence type="ECO:0000256" key="6">
    <source>
        <dbReference type="ARBA" id="ARBA00023163"/>
    </source>
</evidence>
<evidence type="ECO:0000313" key="10">
    <source>
        <dbReference type="EMBL" id="KAJ6221513.1"/>
    </source>
</evidence>
<dbReference type="GO" id="GO:0000122">
    <property type="term" value="P:negative regulation of transcription by RNA polymerase II"/>
    <property type="evidence" value="ECO:0007669"/>
    <property type="project" value="TreeGrafter"/>
</dbReference>
<dbReference type="SMART" id="SM00430">
    <property type="entry name" value="HOLI"/>
    <property type="match status" value="1"/>
</dbReference>
<dbReference type="Gene3D" id="1.10.565.10">
    <property type="entry name" value="Retinoid X Receptor"/>
    <property type="match status" value="1"/>
</dbReference>
<dbReference type="InterPro" id="IPR000536">
    <property type="entry name" value="Nucl_hrmn_rcpt_lig-bd"/>
</dbReference>
<dbReference type="GO" id="GO:0000978">
    <property type="term" value="F:RNA polymerase II cis-regulatory region sequence-specific DNA binding"/>
    <property type="evidence" value="ECO:0007669"/>
    <property type="project" value="TreeGrafter"/>
</dbReference>
<evidence type="ECO:0000256" key="4">
    <source>
        <dbReference type="ARBA" id="ARBA00023015"/>
    </source>
</evidence>
<gene>
    <name evidence="10" type="ORF">RDWZM_000058</name>
</gene>
<dbReference type="InterPro" id="IPR035500">
    <property type="entry name" value="NHR-like_dom_sf"/>
</dbReference>
<feature type="compositionally biased region" description="Low complexity" evidence="8">
    <location>
        <begin position="72"/>
        <end position="81"/>
    </location>
</feature>
<keyword evidence="3" id="KW-0862">Zinc</keyword>
<keyword evidence="1" id="KW-0479">Metal-binding</keyword>
<feature type="compositionally biased region" description="Basic and acidic residues" evidence="8">
    <location>
        <begin position="23"/>
        <end position="35"/>
    </location>
</feature>
<dbReference type="InterPro" id="IPR001723">
    <property type="entry name" value="Nuclear_hrmn_rcpt"/>
</dbReference>
<accession>A0A9Q0RML4</accession>
<dbReference type="EMBL" id="JAPWDV010000001">
    <property type="protein sequence ID" value="KAJ6221513.1"/>
    <property type="molecule type" value="Genomic_DNA"/>
</dbReference>
<dbReference type="PANTHER" id="PTHR24082">
    <property type="entry name" value="NUCLEAR HORMONE RECEPTOR"/>
    <property type="match status" value="1"/>
</dbReference>
<feature type="region of interest" description="Disordered" evidence="8">
    <location>
        <begin position="1"/>
        <end position="51"/>
    </location>
</feature>
<dbReference type="GO" id="GO:0030154">
    <property type="term" value="P:cell differentiation"/>
    <property type="evidence" value="ECO:0007669"/>
    <property type="project" value="TreeGrafter"/>
</dbReference>
<evidence type="ECO:0000256" key="2">
    <source>
        <dbReference type="ARBA" id="ARBA00022771"/>
    </source>
</evidence>
<feature type="compositionally biased region" description="Low complexity" evidence="8">
    <location>
        <begin position="1"/>
        <end position="16"/>
    </location>
</feature>
<dbReference type="GO" id="GO:0045944">
    <property type="term" value="P:positive regulation of transcription by RNA polymerase II"/>
    <property type="evidence" value="ECO:0007669"/>
    <property type="project" value="TreeGrafter"/>
</dbReference>
<dbReference type="GO" id="GO:0004879">
    <property type="term" value="F:nuclear receptor activity"/>
    <property type="evidence" value="ECO:0007669"/>
    <property type="project" value="TreeGrafter"/>
</dbReference>
<feature type="domain" description="NR LBD" evidence="9">
    <location>
        <begin position="212"/>
        <end position="439"/>
    </location>
</feature>
<dbReference type="InterPro" id="IPR050234">
    <property type="entry name" value="Nuclear_hormone_rcpt_NR1"/>
</dbReference>
<proteinExistence type="predicted"/>
<dbReference type="PANTHER" id="PTHR24082:SF283">
    <property type="entry name" value="NUCLEAR HORMONE RECEPTOR HR96"/>
    <property type="match status" value="1"/>
</dbReference>
<keyword evidence="5" id="KW-0238">DNA-binding</keyword>
<keyword evidence="6" id="KW-0804">Transcription</keyword>
<evidence type="ECO:0000256" key="7">
    <source>
        <dbReference type="ARBA" id="ARBA00023170"/>
    </source>
</evidence>
<name>A0A9Q0RML4_BLOTA</name>
<evidence type="ECO:0000259" key="9">
    <source>
        <dbReference type="PROSITE" id="PS51843"/>
    </source>
</evidence>
<dbReference type="PROSITE" id="PS51843">
    <property type="entry name" value="NR_LBD"/>
    <property type="match status" value="1"/>
</dbReference>
<sequence length="439" mass="50376">MDQPNFSNTNNSSNPFDLTKTNIKSEFDNQSHETLSDLTENPLPITDPSTQIVPSSVAASAIIGNSPHQEIQPPLQQQQQQPPQPPPQMEKRSPNLSFYSNQNAIKFQGGLSQCLEKLSKQFNSLPNDSLRGRTMYEMYNMAGMGESSCEDEMSEEARNSVLEAILEIECCNTPLRQEIIDAMIASGDQSFNNPLKYEDYCRIESSSKLHQLEIDRMEELKNACMMLRNPYKHVVHKTNQLEDAVKVTEAAIRRLIKMSKRLSAFNRLSQNDQIALLKGSIIEMMCIRATTNFNSENNFWYFIDDNAQGLTMVSMEVLKNANWINFMSHKNFAVKFNSKFKNDPMIADMLTAIILFRPSRGSTTNQEIIRDEFLNYCYLLKRYLYVNSDGDKCEAKAKYICLMHRLEELFYLAEDIVRIYLDMDPCNATPLLCELFDLK</sequence>
<reference evidence="10" key="1">
    <citation type="submission" date="2022-12" db="EMBL/GenBank/DDBJ databases">
        <title>Genome assemblies of Blomia tropicalis.</title>
        <authorList>
            <person name="Cui Y."/>
        </authorList>
    </citation>
    <scope>NUCLEOTIDE SEQUENCE</scope>
    <source>
        <tissue evidence="10">Adult mites</tissue>
    </source>
</reference>
<dbReference type="Proteomes" id="UP001142055">
    <property type="component" value="Chromosome 1"/>
</dbReference>
<keyword evidence="2" id="KW-0863">Zinc-finger</keyword>
<dbReference type="PRINTS" id="PR00398">
    <property type="entry name" value="STRDHORMONER"/>
</dbReference>
<organism evidence="10 11">
    <name type="scientific">Blomia tropicalis</name>
    <name type="common">Mite</name>
    <dbReference type="NCBI Taxonomy" id="40697"/>
    <lineage>
        <taxon>Eukaryota</taxon>
        <taxon>Metazoa</taxon>
        <taxon>Ecdysozoa</taxon>
        <taxon>Arthropoda</taxon>
        <taxon>Chelicerata</taxon>
        <taxon>Arachnida</taxon>
        <taxon>Acari</taxon>
        <taxon>Acariformes</taxon>
        <taxon>Sarcoptiformes</taxon>
        <taxon>Astigmata</taxon>
        <taxon>Glycyphagoidea</taxon>
        <taxon>Echimyopodidae</taxon>
        <taxon>Blomia</taxon>
    </lineage>
</organism>
<dbReference type="SUPFAM" id="SSF48508">
    <property type="entry name" value="Nuclear receptor ligand-binding domain"/>
    <property type="match status" value="1"/>
</dbReference>
<dbReference type="AlphaFoldDB" id="A0A9Q0RML4"/>
<dbReference type="GO" id="GO:0008270">
    <property type="term" value="F:zinc ion binding"/>
    <property type="evidence" value="ECO:0007669"/>
    <property type="project" value="UniProtKB-KW"/>
</dbReference>
<keyword evidence="7" id="KW-0675">Receptor</keyword>
<feature type="region of interest" description="Disordered" evidence="8">
    <location>
        <begin position="68"/>
        <end position="94"/>
    </location>
</feature>
<protein>
    <recommendedName>
        <fullName evidence="9">NR LBD domain-containing protein</fullName>
    </recommendedName>
</protein>
<evidence type="ECO:0000256" key="1">
    <source>
        <dbReference type="ARBA" id="ARBA00022723"/>
    </source>
</evidence>
<evidence type="ECO:0000256" key="3">
    <source>
        <dbReference type="ARBA" id="ARBA00022833"/>
    </source>
</evidence>
<comment type="caution">
    <text evidence="10">The sequence shown here is derived from an EMBL/GenBank/DDBJ whole genome shotgun (WGS) entry which is preliminary data.</text>
</comment>
<dbReference type="Pfam" id="PF00104">
    <property type="entry name" value="Hormone_recep"/>
    <property type="match status" value="1"/>
</dbReference>
<evidence type="ECO:0000256" key="8">
    <source>
        <dbReference type="SAM" id="MobiDB-lite"/>
    </source>
</evidence>
<keyword evidence="11" id="KW-1185">Reference proteome</keyword>
<keyword evidence="4" id="KW-0805">Transcription regulation</keyword>